<protein>
    <submittedName>
        <fullName evidence="7">Uncharacterized protein</fullName>
    </submittedName>
</protein>
<keyword evidence="3" id="KW-0256">Endoplasmic reticulum</keyword>
<evidence type="ECO:0000256" key="1">
    <source>
        <dbReference type="ARBA" id="ARBA00004477"/>
    </source>
</evidence>
<keyword evidence="2 6" id="KW-0812">Transmembrane</keyword>
<keyword evidence="5 6" id="KW-0472">Membrane</keyword>
<evidence type="ECO:0000256" key="5">
    <source>
        <dbReference type="ARBA" id="ARBA00023136"/>
    </source>
</evidence>
<evidence type="ECO:0000256" key="6">
    <source>
        <dbReference type="SAM" id="Phobius"/>
    </source>
</evidence>
<dbReference type="GO" id="GO:0005789">
    <property type="term" value="C:endoplasmic reticulum membrane"/>
    <property type="evidence" value="ECO:0007669"/>
    <property type="project" value="UniProtKB-SubCell"/>
</dbReference>
<dbReference type="AlphaFoldDB" id="A0AA39N2Z0"/>
<evidence type="ECO:0000256" key="2">
    <source>
        <dbReference type="ARBA" id="ARBA00022692"/>
    </source>
</evidence>
<dbReference type="RefSeq" id="XP_060328974.1">
    <property type="nucleotide sequence ID" value="XM_060466572.1"/>
</dbReference>
<dbReference type="EMBL" id="JAUEPS010000025">
    <property type="protein sequence ID" value="KAK0455464.1"/>
    <property type="molecule type" value="Genomic_DNA"/>
</dbReference>
<keyword evidence="8" id="KW-1185">Reference proteome</keyword>
<sequence>MQVKQGLPPPKPDFSFARSPKSQVAFFFWRWRIWFEATFALTVLEPWEKIVLLVIMFISVTFFLAALFRYLPEQVEKMERRVMYYLWGQEG</sequence>
<gene>
    <name evidence="7" type="ORF">EV420DRAFT_1234681</name>
</gene>
<dbReference type="Proteomes" id="UP001175211">
    <property type="component" value="Unassembled WGS sequence"/>
</dbReference>
<dbReference type="Pfam" id="PF11779">
    <property type="entry name" value="SPT_ssu-like"/>
    <property type="match status" value="1"/>
</dbReference>
<name>A0AA39N2Z0_ARMTA</name>
<dbReference type="InterPro" id="IPR024512">
    <property type="entry name" value="Ser_palmitoyltrfase_ssu-like"/>
</dbReference>
<evidence type="ECO:0000313" key="7">
    <source>
        <dbReference type="EMBL" id="KAK0455464.1"/>
    </source>
</evidence>
<evidence type="ECO:0000256" key="3">
    <source>
        <dbReference type="ARBA" id="ARBA00022824"/>
    </source>
</evidence>
<evidence type="ECO:0000313" key="8">
    <source>
        <dbReference type="Proteomes" id="UP001175211"/>
    </source>
</evidence>
<proteinExistence type="predicted"/>
<reference evidence="7" key="1">
    <citation type="submission" date="2023-06" db="EMBL/GenBank/DDBJ databases">
        <authorList>
            <consortium name="Lawrence Berkeley National Laboratory"/>
            <person name="Ahrendt S."/>
            <person name="Sahu N."/>
            <person name="Indic B."/>
            <person name="Wong-Bajracharya J."/>
            <person name="Merenyi Z."/>
            <person name="Ke H.-M."/>
            <person name="Monk M."/>
            <person name="Kocsube S."/>
            <person name="Drula E."/>
            <person name="Lipzen A."/>
            <person name="Balint B."/>
            <person name="Henrissat B."/>
            <person name="Andreopoulos B."/>
            <person name="Martin F.M."/>
            <person name="Harder C.B."/>
            <person name="Rigling D."/>
            <person name="Ford K.L."/>
            <person name="Foster G.D."/>
            <person name="Pangilinan J."/>
            <person name="Papanicolaou A."/>
            <person name="Barry K."/>
            <person name="LaButti K."/>
            <person name="Viragh M."/>
            <person name="Koriabine M."/>
            <person name="Yan M."/>
            <person name="Riley R."/>
            <person name="Champramary S."/>
            <person name="Plett K.L."/>
            <person name="Tsai I.J."/>
            <person name="Slot J."/>
            <person name="Sipos G."/>
            <person name="Plett J."/>
            <person name="Nagy L.G."/>
            <person name="Grigoriev I.V."/>
        </authorList>
    </citation>
    <scope>NUCLEOTIDE SEQUENCE</scope>
    <source>
        <strain evidence="7">CCBAS 213</strain>
    </source>
</reference>
<comment type="subcellular location">
    <subcellularLocation>
        <location evidence="1">Endoplasmic reticulum membrane</location>
        <topology evidence="1">Multi-pass membrane protein</topology>
    </subcellularLocation>
</comment>
<dbReference type="GeneID" id="85350120"/>
<evidence type="ECO:0000256" key="4">
    <source>
        <dbReference type="ARBA" id="ARBA00022989"/>
    </source>
</evidence>
<comment type="caution">
    <text evidence="7">The sequence shown here is derived from an EMBL/GenBank/DDBJ whole genome shotgun (WGS) entry which is preliminary data.</text>
</comment>
<organism evidence="7 8">
    <name type="scientific">Armillaria tabescens</name>
    <name type="common">Ringless honey mushroom</name>
    <name type="synonym">Agaricus tabescens</name>
    <dbReference type="NCBI Taxonomy" id="1929756"/>
    <lineage>
        <taxon>Eukaryota</taxon>
        <taxon>Fungi</taxon>
        <taxon>Dikarya</taxon>
        <taxon>Basidiomycota</taxon>
        <taxon>Agaricomycotina</taxon>
        <taxon>Agaricomycetes</taxon>
        <taxon>Agaricomycetidae</taxon>
        <taxon>Agaricales</taxon>
        <taxon>Marasmiineae</taxon>
        <taxon>Physalacriaceae</taxon>
        <taxon>Desarmillaria</taxon>
    </lineage>
</organism>
<accession>A0AA39N2Z0</accession>
<feature type="transmembrane region" description="Helical" evidence="6">
    <location>
        <begin position="50"/>
        <end position="71"/>
    </location>
</feature>
<feature type="non-terminal residue" evidence="7">
    <location>
        <position position="91"/>
    </location>
</feature>
<keyword evidence="4 6" id="KW-1133">Transmembrane helix</keyword>